<sequence>MQAFLYLNLTTEKAYAQPLVDQVRQTFPELAILDLDAQSDELLQHYALRLLRESERAVVSIKADETTVDLTGAMPLLEELFQGGTQRLVLLLGQHARLQRIFAARPHVVFQVVEEGEVVEEVKGYFE</sequence>
<evidence type="ECO:0000313" key="1">
    <source>
        <dbReference type="EMBL" id="SFU71266.1"/>
    </source>
</evidence>
<organism evidence="1 2">
    <name type="scientific">Pontibacter akesuensis</name>
    <dbReference type="NCBI Taxonomy" id="388950"/>
    <lineage>
        <taxon>Bacteria</taxon>
        <taxon>Pseudomonadati</taxon>
        <taxon>Bacteroidota</taxon>
        <taxon>Cytophagia</taxon>
        <taxon>Cytophagales</taxon>
        <taxon>Hymenobacteraceae</taxon>
        <taxon>Pontibacter</taxon>
    </lineage>
</organism>
<dbReference type="Proteomes" id="UP000182491">
    <property type="component" value="Unassembled WGS sequence"/>
</dbReference>
<accession>A0A1I7IEH6</accession>
<dbReference type="OrthoDB" id="894055at2"/>
<dbReference type="STRING" id="388950.GCA_001611675_01394"/>
<dbReference type="EMBL" id="FPCA01000002">
    <property type="protein sequence ID" value="SFU71266.1"/>
    <property type="molecule type" value="Genomic_DNA"/>
</dbReference>
<dbReference type="RefSeq" id="WP_068837484.1">
    <property type="nucleotide sequence ID" value="NZ_BMXC01000002.1"/>
</dbReference>
<dbReference type="AlphaFoldDB" id="A0A1I7IEH6"/>
<protein>
    <recommendedName>
        <fullName evidence="3">STAS domain-containing protein</fullName>
    </recommendedName>
</protein>
<name>A0A1I7IEH6_9BACT</name>
<proteinExistence type="predicted"/>
<gene>
    <name evidence="1" type="ORF">SAMN04487941_2147</name>
</gene>
<reference evidence="2" key="1">
    <citation type="submission" date="2016-10" db="EMBL/GenBank/DDBJ databases">
        <authorList>
            <person name="Varghese N."/>
        </authorList>
    </citation>
    <scope>NUCLEOTIDE SEQUENCE [LARGE SCALE GENOMIC DNA]</scope>
    <source>
        <strain evidence="2">DSM 18820</strain>
    </source>
</reference>
<evidence type="ECO:0008006" key="3">
    <source>
        <dbReference type="Google" id="ProtNLM"/>
    </source>
</evidence>
<evidence type="ECO:0000313" key="2">
    <source>
        <dbReference type="Proteomes" id="UP000182491"/>
    </source>
</evidence>
<keyword evidence="2" id="KW-1185">Reference proteome</keyword>